<keyword evidence="1" id="KW-0812">Transmembrane</keyword>
<keyword evidence="1" id="KW-0472">Membrane</keyword>
<protein>
    <recommendedName>
        <fullName evidence="3">Transmembrane protein</fullName>
    </recommendedName>
</protein>
<sequence length="152" mass="17597">MQKLDLVLFILFIVAIPVLSFVFYNCRKQDNFDITTDPLKTEYNYTQMDCATYPTAKRNGLNTESNNNIDICSFNKQFNSKTTFAENVNQSPCSVTARQLCSVLYSNHQEYFTNMWSGLGECEVYQTEQCKKCPEKLKIEKQSDYFGQVPNL</sequence>
<dbReference type="EMBL" id="MN740961">
    <property type="protein sequence ID" value="QHU19967.1"/>
    <property type="molecule type" value="Genomic_DNA"/>
</dbReference>
<proteinExistence type="predicted"/>
<accession>A0A6C0KTE8</accession>
<dbReference type="AlphaFoldDB" id="A0A6C0KTE8"/>
<evidence type="ECO:0008006" key="3">
    <source>
        <dbReference type="Google" id="ProtNLM"/>
    </source>
</evidence>
<reference evidence="2" key="1">
    <citation type="journal article" date="2020" name="Nature">
        <title>Giant virus diversity and host interactions through global metagenomics.</title>
        <authorList>
            <person name="Schulz F."/>
            <person name="Roux S."/>
            <person name="Paez-Espino D."/>
            <person name="Jungbluth S."/>
            <person name="Walsh D.A."/>
            <person name="Denef V.J."/>
            <person name="McMahon K.D."/>
            <person name="Konstantinidis K.T."/>
            <person name="Eloe-Fadrosh E.A."/>
            <person name="Kyrpides N.C."/>
            <person name="Woyke T."/>
        </authorList>
    </citation>
    <scope>NUCLEOTIDE SEQUENCE</scope>
    <source>
        <strain evidence="2">GVMAG-S-3300013014-136</strain>
    </source>
</reference>
<keyword evidence="1" id="KW-1133">Transmembrane helix</keyword>
<feature type="transmembrane region" description="Helical" evidence="1">
    <location>
        <begin position="6"/>
        <end position="24"/>
    </location>
</feature>
<evidence type="ECO:0000256" key="1">
    <source>
        <dbReference type="SAM" id="Phobius"/>
    </source>
</evidence>
<name>A0A6C0KTE8_9ZZZZ</name>
<evidence type="ECO:0000313" key="2">
    <source>
        <dbReference type="EMBL" id="QHU19967.1"/>
    </source>
</evidence>
<organism evidence="2">
    <name type="scientific">viral metagenome</name>
    <dbReference type="NCBI Taxonomy" id="1070528"/>
    <lineage>
        <taxon>unclassified sequences</taxon>
        <taxon>metagenomes</taxon>
        <taxon>organismal metagenomes</taxon>
    </lineage>
</organism>